<dbReference type="SUPFAM" id="SSF117839">
    <property type="entry name" value="WWE domain"/>
    <property type="match status" value="1"/>
</dbReference>
<evidence type="ECO:0000256" key="4">
    <source>
        <dbReference type="PROSITE-ProRule" id="PRU00175"/>
    </source>
</evidence>
<reference evidence="8" key="1">
    <citation type="submission" date="2021-09" db="EMBL/GenBank/DDBJ databases">
        <authorList>
            <consortium name="AG Swart"/>
            <person name="Singh M."/>
            <person name="Singh A."/>
            <person name="Seah K."/>
            <person name="Emmerich C."/>
        </authorList>
    </citation>
    <scope>NUCLEOTIDE SEQUENCE</scope>
    <source>
        <strain evidence="8">ATCC30299</strain>
    </source>
</reference>
<protein>
    <recommendedName>
        <fullName evidence="10">RING-type domain-containing protein</fullName>
    </recommendedName>
</protein>
<evidence type="ECO:0008006" key="10">
    <source>
        <dbReference type="Google" id="ProtNLM"/>
    </source>
</evidence>
<dbReference type="Proteomes" id="UP001162131">
    <property type="component" value="Unassembled WGS sequence"/>
</dbReference>
<evidence type="ECO:0000256" key="1">
    <source>
        <dbReference type="ARBA" id="ARBA00022723"/>
    </source>
</evidence>
<dbReference type="InterPro" id="IPR004170">
    <property type="entry name" value="WWE_dom"/>
</dbReference>
<keyword evidence="1" id="KW-0479">Metal-binding</keyword>
<name>A0AAU9J9Q1_9CILI</name>
<dbReference type="PROSITE" id="PS50089">
    <property type="entry name" value="ZF_RING_2"/>
    <property type="match status" value="1"/>
</dbReference>
<keyword evidence="3" id="KW-0862">Zinc</keyword>
<dbReference type="GO" id="GO:0008270">
    <property type="term" value="F:zinc ion binding"/>
    <property type="evidence" value="ECO:0007669"/>
    <property type="project" value="UniProtKB-KW"/>
</dbReference>
<organism evidence="8 9">
    <name type="scientific">Blepharisma stoltei</name>
    <dbReference type="NCBI Taxonomy" id="1481888"/>
    <lineage>
        <taxon>Eukaryota</taxon>
        <taxon>Sar</taxon>
        <taxon>Alveolata</taxon>
        <taxon>Ciliophora</taxon>
        <taxon>Postciliodesmatophora</taxon>
        <taxon>Heterotrichea</taxon>
        <taxon>Heterotrichida</taxon>
        <taxon>Blepharismidae</taxon>
        <taxon>Blepharisma</taxon>
    </lineage>
</organism>
<accession>A0AAU9J9Q1</accession>
<evidence type="ECO:0000256" key="2">
    <source>
        <dbReference type="ARBA" id="ARBA00022771"/>
    </source>
</evidence>
<feature type="coiled-coil region" evidence="5">
    <location>
        <begin position="144"/>
        <end position="174"/>
    </location>
</feature>
<sequence>MDNPITECCICFEEYSERNKPYILSCGHALCGFCLGQLKGKEKKNQARCPQDNKIADVSNLCPAFAMISLIEERKKILSEKEKSMSEINRSKAESERKMAAEIETARCQGKLEMALWLEKRQKEIELEHKKELEQAKMQEAAKAMAAIDSIQKLEEEKRIAEIEEIKKQEIQKQNENIINLVGKHIKNLDKKRIFKNNRDKGTRSQNKVLRNDNRIYWAWKNQENEWIEYAENSGVIESSYNAGFSDVRIRVGNKYKRVNFENWKEIDGGNANKIKRVNTIMAEPAWKIMKRHKVWETLCQNKSFLLDQAWLLGKNTLDLSDENEGFIHFNLVDFTCLIDGLEFPIMRDTVKS</sequence>
<keyword evidence="2 4" id="KW-0863">Zinc-finger</keyword>
<keyword evidence="9" id="KW-1185">Reference proteome</keyword>
<dbReference type="SMART" id="SM00184">
    <property type="entry name" value="RING"/>
    <property type="match status" value="1"/>
</dbReference>
<dbReference type="PROSITE" id="PS00518">
    <property type="entry name" value="ZF_RING_1"/>
    <property type="match status" value="1"/>
</dbReference>
<keyword evidence="5" id="KW-0175">Coiled coil</keyword>
<gene>
    <name evidence="8" type="ORF">BSTOLATCC_MIC31823</name>
</gene>
<dbReference type="InterPro" id="IPR017907">
    <property type="entry name" value="Znf_RING_CS"/>
</dbReference>
<evidence type="ECO:0000256" key="3">
    <source>
        <dbReference type="ARBA" id="ARBA00022833"/>
    </source>
</evidence>
<comment type="caution">
    <text evidence="8">The sequence shown here is derived from an EMBL/GenBank/DDBJ whole genome shotgun (WGS) entry which is preliminary data.</text>
</comment>
<feature type="domain" description="WWE" evidence="7">
    <location>
        <begin position="204"/>
        <end position="280"/>
    </location>
</feature>
<evidence type="ECO:0000256" key="5">
    <source>
        <dbReference type="SAM" id="Coils"/>
    </source>
</evidence>
<dbReference type="InterPro" id="IPR001841">
    <property type="entry name" value="Znf_RING"/>
</dbReference>
<dbReference type="Gene3D" id="3.30.40.10">
    <property type="entry name" value="Zinc/RING finger domain, C3HC4 (zinc finger)"/>
    <property type="match status" value="1"/>
</dbReference>
<dbReference type="EMBL" id="CAJZBQ010000032">
    <property type="protein sequence ID" value="CAG9322705.1"/>
    <property type="molecule type" value="Genomic_DNA"/>
</dbReference>
<dbReference type="Pfam" id="PF14634">
    <property type="entry name" value="zf-RING_5"/>
    <property type="match status" value="1"/>
</dbReference>
<dbReference type="PANTHER" id="PTHR47156:SF10">
    <property type="entry name" value="E3 UBIQUITIN-PROTEIN LIGASE TRIM-21-RELATED"/>
    <property type="match status" value="1"/>
</dbReference>
<proteinExistence type="predicted"/>
<evidence type="ECO:0000259" key="7">
    <source>
        <dbReference type="PROSITE" id="PS50918"/>
    </source>
</evidence>
<evidence type="ECO:0000313" key="9">
    <source>
        <dbReference type="Proteomes" id="UP001162131"/>
    </source>
</evidence>
<dbReference type="InterPro" id="IPR037197">
    <property type="entry name" value="WWE_dom_sf"/>
</dbReference>
<feature type="domain" description="RING-type" evidence="6">
    <location>
        <begin position="8"/>
        <end position="53"/>
    </location>
</feature>
<dbReference type="PANTHER" id="PTHR47156">
    <property type="entry name" value="PROTEIN CBG20824"/>
    <property type="match status" value="1"/>
</dbReference>
<dbReference type="SUPFAM" id="SSF57850">
    <property type="entry name" value="RING/U-box"/>
    <property type="match status" value="1"/>
</dbReference>
<dbReference type="PROSITE" id="PS50918">
    <property type="entry name" value="WWE"/>
    <property type="match status" value="1"/>
</dbReference>
<dbReference type="InterPro" id="IPR052667">
    <property type="entry name" value="E3_ubiquitin-ligase_RING"/>
</dbReference>
<evidence type="ECO:0000259" key="6">
    <source>
        <dbReference type="PROSITE" id="PS50089"/>
    </source>
</evidence>
<dbReference type="InterPro" id="IPR013083">
    <property type="entry name" value="Znf_RING/FYVE/PHD"/>
</dbReference>
<dbReference type="AlphaFoldDB" id="A0AAU9J9Q1"/>
<evidence type="ECO:0000313" key="8">
    <source>
        <dbReference type="EMBL" id="CAG9322705.1"/>
    </source>
</evidence>